<dbReference type="EMBL" id="LAZP02000372">
    <property type="protein sequence ID" value="PFH57720.1"/>
    <property type="molecule type" value="Genomic_DNA"/>
</dbReference>
<keyword evidence="1" id="KW-1133">Transmembrane helix</keyword>
<dbReference type="Proteomes" id="UP000037136">
    <property type="component" value="Unassembled WGS sequence"/>
</dbReference>
<organism evidence="2 3">
    <name type="scientific">Ophiocordyceps unilateralis</name>
    <name type="common">Zombie-ant fungus</name>
    <name type="synonym">Torrubia unilateralis</name>
    <dbReference type="NCBI Taxonomy" id="268505"/>
    <lineage>
        <taxon>Eukaryota</taxon>
        <taxon>Fungi</taxon>
        <taxon>Dikarya</taxon>
        <taxon>Ascomycota</taxon>
        <taxon>Pezizomycotina</taxon>
        <taxon>Sordariomycetes</taxon>
        <taxon>Hypocreomycetidae</taxon>
        <taxon>Hypocreales</taxon>
        <taxon>Ophiocordycipitaceae</taxon>
        <taxon>Ophiocordyceps</taxon>
    </lineage>
</organism>
<reference evidence="2 3" key="2">
    <citation type="journal article" date="2017" name="Sci. Rep.">
        <title>Ant-infecting Ophiocordyceps genomes reveal a high diversity of potential behavioral manipulation genes and a possible major role for enterotoxins.</title>
        <authorList>
            <person name="de Bekker C."/>
            <person name="Ohm R.A."/>
            <person name="Evans H.C."/>
            <person name="Brachmann A."/>
            <person name="Hughes D.P."/>
        </authorList>
    </citation>
    <scope>NUCLEOTIDE SEQUENCE [LARGE SCALE GENOMIC DNA]</scope>
    <source>
        <strain evidence="2 3">SC16a</strain>
    </source>
</reference>
<feature type="transmembrane region" description="Helical" evidence="1">
    <location>
        <begin position="23"/>
        <end position="45"/>
    </location>
</feature>
<dbReference type="AlphaFoldDB" id="A0A2A9PA38"/>
<reference evidence="2 3" key="1">
    <citation type="journal article" date="2015" name="BMC Genomics">
        <title>Gene expression during zombie ant biting behavior reflects the complexity underlying fungal parasitic behavioral manipulation.</title>
        <authorList>
            <person name="de Bekker C."/>
            <person name="Ohm R.A."/>
            <person name="Loreto R.G."/>
            <person name="Sebastian A."/>
            <person name="Albert I."/>
            <person name="Merrow M."/>
            <person name="Brachmann A."/>
            <person name="Hughes D.P."/>
        </authorList>
    </citation>
    <scope>NUCLEOTIDE SEQUENCE [LARGE SCALE GENOMIC DNA]</scope>
    <source>
        <strain evidence="2 3">SC16a</strain>
    </source>
</reference>
<gene>
    <name evidence="2" type="ORF">XA68_14648</name>
</gene>
<comment type="caution">
    <text evidence="2">The sequence shown here is derived from an EMBL/GenBank/DDBJ whole genome shotgun (WGS) entry which is preliminary data.</text>
</comment>
<sequence>MSETIEKAMAGSTRQQVQAGQRLPILAVVSLSLSLNTTISTLYLLEYLKLNHLKTAFDWLDLLSAMRPQVDASRIQLKVYVAGLVSAPHRLLMAVLDAVSNFFASLVDAFSSLVQAVYGLVYGLFQSAAGLIMSALRMLGGAGQFVLANSLVLILGAAVAFTFVRYTTQGRRLVSDVKRD</sequence>
<evidence type="ECO:0000313" key="2">
    <source>
        <dbReference type="EMBL" id="PFH57720.1"/>
    </source>
</evidence>
<evidence type="ECO:0000256" key="1">
    <source>
        <dbReference type="SAM" id="Phobius"/>
    </source>
</evidence>
<keyword evidence="1" id="KW-0812">Transmembrane</keyword>
<protein>
    <submittedName>
        <fullName evidence="2">Uncharacterized protein</fullName>
    </submittedName>
</protein>
<keyword evidence="1" id="KW-0472">Membrane</keyword>
<accession>A0A2A9PA38</accession>
<keyword evidence="3" id="KW-1185">Reference proteome</keyword>
<evidence type="ECO:0000313" key="3">
    <source>
        <dbReference type="Proteomes" id="UP000037136"/>
    </source>
</evidence>
<dbReference type="STRING" id="268505.A0A2A9PA38"/>
<dbReference type="OrthoDB" id="2561686at2759"/>
<name>A0A2A9PA38_OPHUN</name>
<proteinExistence type="predicted"/>
<feature type="transmembrane region" description="Helical" evidence="1">
    <location>
        <begin position="145"/>
        <end position="164"/>
    </location>
</feature>